<protein>
    <submittedName>
        <fullName evidence="1">Uncharacterized protein</fullName>
    </submittedName>
</protein>
<dbReference type="AlphaFoldDB" id="A0A0E0DXC7"/>
<proteinExistence type="predicted"/>
<reference evidence="1" key="1">
    <citation type="submission" date="2015-04" db="UniProtKB">
        <authorList>
            <consortium name="EnsemblPlants"/>
        </authorList>
    </citation>
    <scope>IDENTIFICATION</scope>
</reference>
<dbReference type="Gramene" id="OMERI06G04760.1">
    <property type="protein sequence ID" value="OMERI06G04760.1"/>
    <property type="gene ID" value="OMERI06G04760"/>
</dbReference>
<evidence type="ECO:0000313" key="1">
    <source>
        <dbReference type="EnsemblPlants" id="OMERI06G04760.1"/>
    </source>
</evidence>
<evidence type="ECO:0000313" key="2">
    <source>
        <dbReference type="Proteomes" id="UP000008021"/>
    </source>
</evidence>
<sequence>MELATSKSTIPVRVCAVLRRAAPRRELQDLFADAKPAMHAELLMLVQVMYLRCGGVVLSLASIARASAEALLPLTETPHPCRDSDVLRPQAAHHMCHVYYARSLGPLRLSSAAGICGDHVKQAAAGASTSSSC</sequence>
<keyword evidence="2" id="KW-1185">Reference proteome</keyword>
<name>A0A0E0DXC7_9ORYZ</name>
<reference evidence="1" key="2">
    <citation type="submission" date="2018-05" db="EMBL/GenBank/DDBJ databases">
        <title>OmerRS3 (Oryza meridionalis Reference Sequence Version 3).</title>
        <authorList>
            <person name="Zhang J."/>
            <person name="Kudrna D."/>
            <person name="Lee S."/>
            <person name="Talag J."/>
            <person name="Welchert J."/>
            <person name="Wing R.A."/>
        </authorList>
    </citation>
    <scope>NUCLEOTIDE SEQUENCE [LARGE SCALE GENOMIC DNA]</scope>
    <source>
        <strain evidence="1">cv. OR44</strain>
    </source>
</reference>
<dbReference type="HOGENOM" id="CLU_1910004_0_0_1"/>
<dbReference type="EnsemblPlants" id="OMERI06G04760.1">
    <property type="protein sequence ID" value="OMERI06G04760.1"/>
    <property type="gene ID" value="OMERI06G04760"/>
</dbReference>
<dbReference type="Proteomes" id="UP000008021">
    <property type="component" value="Chromosome 6"/>
</dbReference>
<accession>A0A0E0DXC7</accession>
<organism evidence="1">
    <name type="scientific">Oryza meridionalis</name>
    <dbReference type="NCBI Taxonomy" id="40149"/>
    <lineage>
        <taxon>Eukaryota</taxon>
        <taxon>Viridiplantae</taxon>
        <taxon>Streptophyta</taxon>
        <taxon>Embryophyta</taxon>
        <taxon>Tracheophyta</taxon>
        <taxon>Spermatophyta</taxon>
        <taxon>Magnoliopsida</taxon>
        <taxon>Liliopsida</taxon>
        <taxon>Poales</taxon>
        <taxon>Poaceae</taxon>
        <taxon>BOP clade</taxon>
        <taxon>Oryzoideae</taxon>
        <taxon>Oryzeae</taxon>
        <taxon>Oryzinae</taxon>
        <taxon>Oryza</taxon>
    </lineage>
</organism>